<evidence type="ECO:0000313" key="1">
    <source>
        <dbReference type="EMBL" id="KAH8008287.1"/>
    </source>
</evidence>
<proteinExistence type="predicted"/>
<name>A0ACB8FSE7_9SAUR</name>
<organism evidence="1 2">
    <name type="scientific">Sphaerodactylus townsendi</name>
    <dbReference type="NCBI Taxonomy" id="933632"/>
    <lineage>
        <taxon>Eukaryota</taxon>
        <taxon>Metazoa</taxon>
        <taxon>Chordata</taxon>
        <taxon>Craniata</taxon>
        <taxon>Vertebrata</taxon>
        <taxon>Euteleostomi</taxon>
        <taxon>Lepidosauria</taxon>
        <taxon>Squamata</taxon>
        <taxon>Bifurcata</taxon>
        <taxon>Gekkota</taxon>
        <taxon>Sphaerodactylidae</taxon>
        <taxon>Sphaerodactylus</taxon>
    </lineage>
</organism>
<comment type="caution">
    <text evidence="1">The sequence shown here is derived from an EMBL/GenBank/DDBJ whole genome shotgun (WGS) entry which is preliminary data.</text>
</comment>
<sequence length="139" mass="14841">MPCEAGKDTCIISMTEQTLVGVPMRAVVKGCASSDICRLTPAYMNFGSGKTIRTSTTCCVGDACQTSTAQVPPAITEPNGKRCPACYSLTSVCPDETVDCHGPEDYCLDLAVRVTYGGNSELIIMSHYLPYELEKGKEA</sequence>
<dbReference type="Proteomes" id="UP000827872">
    <property type="component" value="Linkage Group LG06"/>
</dbReference>
<protein>
    <submittedName>
        <fullName evidence="1">Uncharacterized protein</fullName>
    </submittedName>
</protein>
<keyword evidence="2" id="KW-1185">Reference proteome</keyword>
<dbReference type="EMBL" id="CM037619">
    <property type="protein sequence ID" value="KAH8008287.1"/>
    <property type="molecule type" value="Genomic_DNA"/>
</dbReference>
<reference evidence="1" key="1">
    <citation type="submission" date="2021-08" db="EMBL/GenBank/DDBJ databases">
        <title>The first chromosome-level gecko genome reveals the dynamic sex chromosomes of Neotropical dwarf geckos (Sphaerodactylidae: Sphaerodactylus).</title>
        <authorList>
            <person name="Pinto B.J."/>
            <person name="Keating S.E."/>
            <person name="Gamble T."/>
        </authorList>
    </citation>
    <scope>NUCLEOTIDE SEQUENCE</scope>
    <source>
        <strain evidence="1">TG3544</strain>
    </source>
</reference>
<accession>A0ACB8FSE7</accession>
<gene>
    <name evidence="1" type="ORF">K3G42_028733</name>
</gene>
<evidence type="ECO:0000313" key="2">
    <source>
        <dbReference type="Proteomes" id="UP000827872"/>
    </source>
</evidence>